<proteinExistence type="predicted"/>
<keyword evidence="2" id="KW-1185">Reference proteome</keyword>
<gene>
    <name evidence="1" type="primary">KHK</name>
    <name evidence="1" type="ORF">GBF38_008358</name>
</gene>
<evidence type="ECO:0000313" key="2">
    <source>
        <dbReference type="Proteomes" id="UP000805704"/>
    </source>
</evidence>
<sequence>MIVHSDAFPPKNLVDTLGAGDTFNAAVIYTLSNGGSLQDALTFGCRVAGRKCGFHGYDRIGEKFADD</sequence>
<comment type="caution">
    <text evidence="1">The sequence shown here is derived from an EMBL/GenBank/DDBJ whole genome shotgun (WGS) entry which is preliminary data.</text>
</comment>
<name>A0ACB7EZJ4_NIBAL</name>
<protein>
    <submittedName>
        <fullName evidence="1">Ketohexokinase</fullName>
    </submittedName>
</protein>
<evidence type="ECO:0000313" key="1">
    <source>
        <dbReference type="EMBL" id="KAG8007215.1"/>
    </source>
</evidence>
<reference evidence="1" key="1">
    <citation type="submission" date="2020-04" db="EMBL/GenBank/DDBJ databases">
        <title>A chromosome-scale assembly and high-density genetic map of the yellow drum (Nibea albiflora) genome.</title>
        <authorList>
            <person name="Xu D."/>
            <person name="Zhang W."/>
            <person name="Chen R."/>
            <person name="Tan P."/>
            <person name="Wang L."/>
            <person name="Song H."/>
            <person name="Tian L."/>
            <person name="Zhu Q."/>
            <person name="Wang B."/>
        </authorList>
    </citation>
    <scope>NUCLEOTIDE SEQUENCE</scope>
    <source>
        <strain evidence="1">ZJHYS-2018</strain>
    </source>
</reference>
<dbReference type="Proteomes" id="UP000805704">
    <property type="component" value="Chromosome 2"/>
</dbReference>
<dbReference type="EMBL" id="CM024790">
    <property type="protein sequence ID" value="KAG8007215.1"/>
    <property type="molecule type" value="Genomic_DNA"/>
</dbReference>
<organism evidence="1 2">
    <name type="scientific">Nibea albiflora</name>
    <name type="common">Yellow drum</name>
    <name type="synonym">Corvina albiflora</name>
    <dbReference type="NCBI Taxonomy" id="240163"/>
    <lineage>
        <taxon>Eukaryota</taxon>
        <taxon>Metazoa</taxon>
        <taxon>Chordata</taxon>
        <taxon>Craniata</taxon>
        <taxon>Vertebrata</taxon>
        <taxon>Euteleostomi</taxon>
        <taxon>Actinopterygii</taxon>
        <taxon>Neopterygii</taxon>
        <taxon>Teleostei</taxon>
        <taxon>Neoteleostei</taxon>
        <taxon>Acanthomorphata</taxon>
        <taxon>Eupercaria</taxon>
        <taxon>Sciaenidae</taxon>
        <taxon>Nibea</taxon>
    </lineage>
</organism>
<accession>A0ACB7EZJ4</accession>